<name>A0ABU0L6C7_9BACL</name>
<accession>A0ABU0L6C7</accession>
<feature type="transmembrane region" description="Helical" evidence="1">
    <location>
        <begin position="57"/>
        <end position="78"/>
    </location>
</feature>
<keyword evidence="1" id="KW-0812">Transmembrane</keyword>
<dbReference type="Proteomes" id="UP001242811">
    <property type="component" value="Unassembled WGS sequence"/>
</dbReference>
<reference evidence="2 3" key="1">
    <citation type="submission" date="2023-07" db="EMBL/GenBank/DDBJ databases">
        <title>Genomic Encyclopedia of Type Strains, Phase IV (KMG-IV): sequencing the most valuable type-strain genomes for metagenomic binning, comparative biology and taxonomic classification.</title>
        <authorList>
            <person name="Goeker M."/>
        </authorList>
    </citation>
    <scope>NUCLEOTIDE SEQUENCE [LARGE SCALE GENOMIC DNA]</scope>
    <source>
        <strain evidence="2 3">DSM 14914</strain>
    </source>
</reference>
<evidence type="ECO:0008006" key="4">
    <source>
        <dbReference type="Google" id="ProtNLM"/>
    </source>
</evidence>
<feature type="transmembrane region" description="Helical" evidence="1">
    <location>
        <begin position="34"/>
        <end position="50"/>
    </location>
</feature>
<keyword evidence="1" id="KW-0472">Membrane</keyword>
<dbReference type="EMBL" id="JAUSWA010000046">
    <property type="protein sequence ID" value="MDQ0496858.1"/>
    <property type="molecule type" value="Genomic_DNA"/>
</dbReference>
<comment type="caution">
    <text evidence="2">The sequence shown here is derived from an EMBL/GenBank/DDBJ whole genome shotgun (WGS) entry which is preliminary data.</text>
</comment>
<evidence type="ECO:0000313" key="3">
    <source>
        <dbReference type="Proteomes" id="UP001242811"/>
    </source>
</evidence>
<evidence type="ECO:0000313" key="2">
    <source>
        <dbReference type="EMBL" id="MDQ0496858.1"/>
    </source>
</evidence>
<keyword evidence="1" id="KW-1133">Transmembrane helix</keyword>
<evidence type="ECO:0000256" key="1">
    <source>
        <dbReference type="SAM" id="Phobius"/>
    </source>
</evidence>
<sequence>MAIIITLSVLSFIAWLHAVILRIRKNDDSYNKNVFIAAVVIYLFCNFIQTQTFEHKTIFNLFFSVYSLLSIPFHIWLITSWTKSKKNVSR</sequence>
<proteinExistence type="predicted"/>
<organism evidence="2 3">
    <name type="scientific">Paenibacillus brasilensis</name>
    <dbReference type="NCBI Taxonomy" id="128574"/>
    <lineage>
        <taxon>Bacteria</taxon>
        <taxon>Bacillati</taxon>
        <taxon>Bacillota</taxon>
        <taxon>Bacilli</taxon>
        <taxon>Bacillales</taxon>
        <taxon>Paenibacillaceae</taxon>
        <taxon>Paenibacillus</taxon>
    </lineage>
</organism>
<keyword evidence="3" id="KW-1185">Reference proteome</keyword>
<gene>
    <name evidence="2" type="ORF">QOZ95_005058</name>
</gene>
<protein>
    <recommendedName>
        <fullName evidence="4">Group-specific protein</fullName>
    </recommendedName>
</protein>